<dbReference type="NCBIfam" id="TIGR01764">
    <property type="entry name" value="excise"/>
    <property type="match status" value="1"/>
</dbReference>
<dbReference type="AlphaFoldDB" id="A0A9X2HE92"/>
<name>A0A9X2HE92_9MICC</name>
<dbReference type="Proteomes" id="UP001139502">
    <property type="component" value="Unassembled WGS sequence"/>
</dbReference>
<dbReference type="GO" id="GO:0003677">
    <property type="term" value="F:DNA binding"/>
    <property type="evidence" value="ECO:0007669"/>
    <property type="project" value="InterPro"/>
</dbReference>
<organism evidence="2 3">
    <name type="scientific">Rothia santali</name>
    <dbReference type="NCBI Taxonomy" id="2949643"/>
    <lineage>
        <taxon>Bacteria</taxon>
        <taxon>Bacillati</taxon>
        <taxon>Actinomycetota</taxon>
        <taxon>Actinomycetes</taxon>
        <taxon>Micrococcales</taxon>
        <taxon>Micrococcaceae</taxon>
        <taxon>Rothia</taxon>
    </lineage>
</organism>
<dbReference type="EMBL" id="JANAFB010000011">
    <property type="protein sequence ID" value="MCP3425644.1"/>
    <property type="molecule type" value="Genomic_DNA"/>
</dbReference>
<dbReference type="InterPro" id="IPR010093">
    <property type="entry name" value="SinI_DNA-bd"/>
</dbReference>
<reference evidence="2" key="1">
    <citation type="submission" date="2022-06" db="EMBL/GenBank/DDBJ databases">
        <title>Rothia sp. isolated from sandalwood seedling.</title>
        <authorList>
            <person name="Tuikhar N."/>
            <person name="Kirdat K."/>
            <person name="Thorat V."/>
            <person name="Swetha P."/>
            <person name="Padma S."/>
            <person name="Sundararaj R."/>
            <person name="Yadav A."/>
        </authorList>
    </citation>
    <scope>NUCLEOTIDE SEQUENCE</scope>
    <source>
        <strain evidence="2">AR01</strain>
    </source>
</reference>
<protein>
    <submittedName>
        <fullName evidence="2">Helix-turn-helix domain-containing protein</fullName>
    </submittedName>
</protein>
<gene>
    <name evidence="2" type="ORF">NBM05_06350</name>
</gene>
<evidence type="ECO:0000259" key="1">
    <source>
        <dbReference type="Pfam" id="PF12728"/>
    </source>
</evidence>
<feature type="domain" description="Helix-turn-helix" evidence="1">
    <location>
        <begin position="77"/>
        <end position="125"/>
    </location>
</feature>
<dbReference type="InterPro" id="IPR041657">
    <property type="entry name" value="HTH_17"/>
</dbReference>
<proteinExistence type="predicted"/>
<evidence type="ECO:0000313" key="3">
    <source>
        <dbReference type="Proteomes" id="UP001139502"/>
    </source>
</evidence>
<dbReference type="RefSeq" id="WP_254165945.1">
    <property type="nucleotide sequence ID" value="NZ_JANAFB010000011.1"/>
</dbReference>
<accession>A0A9X2HE92</accession>
<sequence length="147" mass="16677">MSTTMMRSDVLVSDGDRETVRREATQISNRQVERFAVVTDDGQTRVLDRELSQVLERVCQALAAHGHVRIGTLPDELTSTVAAELVGVSRPTLLKLAQEGQVESFKVGTHTRFRRDEILRLQERRERDRGRALVQILELSDQLDEPL</sequence>
<evidence type="ECO:0000313" key="2">
    <source>
        <dbReference type="EMBL" id="MCP3425644.1"/>
    </source>
</evidence>
<comment type="caution">
    <text evidence="2">The sequence shown here is derived from an EMBL/GenBank/DDBJ whole genome shotgun (WGS) entry which is preliminary data.</text>
</comment>
<dbReference type="Pfam" id="PF12728">
    <property type="entry name" value="HTH_17"/>
    <property type="match status" value="1"/>
</dbReference>
<keyword evidence="3" id="KW-1185">Reference proteome</keyword>